<comment type="caution">
    <text evidence="1">The sequence shown here is derived from an EMBL/GenBank/DDBJ whole genome shotgun (WGS) entry which is preliminary data.</text>
</comment>
<keyword evidence="2" id="KW-1185">Reference proteome</keyword>
<organism evidence="1 2">
    <name type="scientific">Canavalia gladiata</name>
    <name type="common">Sword bean</name>
    <name type="synonym">Dolichos gladiatus</name>
    <dbReference type="NCBI Taxonomy" id="3824"/>
    <lineage>
        <taxon>Eukaryota</taxon>
        <taxon>Viridiplantae</taxon>
        <taxon>Streptophyta</taxon>
        <taxon>Embryophyta</taxon>
        <taxon>Tracheophyta</taxon>
        <taxon>Spermatophyta</taxon>
        <taxon>Magnoliopsida</taxon>
        <taxon>eudicotyledons</taxon>
        <taxon>Gunneridae</taxon>
        <taxon>Pentapetalae</taxon>
        <taxon>rosids</taxon>
        <taxon>fabids</taxon>
        <taxon>Fabales</taxon>
        <taxon>Fabaceae</taxon>
        <taxon>Papilionoideae</taxon>
        <taxon>50 kb inversion clade</taxon>
        <taxon>NPAAA clade</taxon>
        <taxon>indigoferoid/millettioid clade</taxon>
        <taxon>Phaseoleae</taxon>
        <taxon>Canavalia</taxon>
    </lineage>
</organism>
<evidence type="ECO:0000313" key="1">
    <source>
        <dbReference type="EMBL" id="KAK7315857.1"/>
    </source>
</evidence>
<sequence length="174" mass="19780">MMLRGFNQRRLSWAFSLTISQGNGIFVTLFGVIERRRLDSWLLWVLLHVDGAAAILPTKLRRHHHMNDPRSIKPLRQNVGTICWRSPWFKLSLDTYPGIGIQVTASEFLHNKAMQRPCSHVAISCIRLPPRGSNPIPLFYCPKFPATYVSLVVVKLSQVDNRAMLSHASHPSPC</sequence>
<evidence type="ECO:0000313" key="2">
    <source>
        <dbReference type="Proteomes" id="UP001367508"/>
    </source>
</evidence>
<dbReference type="Proteomes" id="UP001367508">
    <property type="component" value="Unassembled WGS sequence"/>
</dbReference>
<name>A0AAN9PZ89_CANGL</name>
<proteinExistence type="predicted"/>
<dbReference type="EMBL" id="JAYMYQ010000008">
    <property type="protein sequence ID" value="KAK7315857.1"/>
    <property type="molecule type" value="Genomic_DNA"/>
</dbReference>
<accession>A0AAN9PZ89</accession>
<dbReference type="AlphaFoldDB" id="A0AAN9PZ89"/>
<protein>
    <submittedName>
        <fullName evidence="1">Uncharacterized protein</fullName>
    </submittedName>
</protein>
<gene>
    <name evidence="1" type="ORF">VNO77_34439</name>
</gene>
<reference evidence="1 2" key="1">
    <citation type="submission" date="2024-01" db="EMBL/GenBank/DDBJ databases">
        <title>The genomes of 5 underutilized Papilionoideae crops provide insights into root nodulation and disease resistanc.</title>
        <authorList>
            <person name="Jiang F."/>
        </authorList>
    </citation>
    <scope>NUCLEOTIDE SEQUENCE [LARGE SCALE GENOMIC DNA]</scope>
    <source>
        <strain evidence="1">LVBAO_FW01</strain>
        <tissue evidence="1">Leaves</tissue>
    </source>
</reference>